<reference evidence="5" key="1">
    <citation type="submission" date="2020-05" db="EMBL/GenBank/DDBJ databases">
        <authorList>
            <person name="Chiriac C."/>
            <person name="Salcher M."/>
            <person name="Ghai R."/>
            <person name="Kavagutti S V."/>
        </authorList>
    </citation>
    <scope>NUCLEOTIDE SEQUENCE</scope>
</reference>
<evidence type="ECO:0000313" key="6">
    <source>
        <dbReference type="EMBL" id="CAB4989083.1"/>
    </source>
</evidence>
<dbReference type="EMBL" id="CAFBLC010000019">
    <property type="protein sequence ID" value="CAB4854502.1"/>
    <property type="molecule type" value="Genomic_DNA"/>
</dbReference>
<organism evidence="5">
    <name type="scientific">freshwater metagenome</name>
    <dbReference type="NCBI Taxonomy" id="449393"/>
    <lineage>
        <taxon>unclassified sequences</taxon>
        <taxon>metagenomes</taxon>
        <taxon>ecological metagenomes</taxon>
    </lineage>
</organism>
<dbReference type="AlphaFoldDB" id="A0A6J7C8P8"/>
<dbReference type="InterPro" id="IPR003607">
    <property type="entry name" value="HD/PDEase_dom"/>
</dbReference>
<evidence type="ECO:0000313" key="3">
    <source>
        <dbReference type="EMBL" id="CAB4775533.1"/>
    </source>
</evidence>
<dbReference type="PANTHER" id="PTHR46246">
    <property type="entry name" value="GUANOSINE-3',5'-BIS(DIPHOSPHATE) 3'-PYROPHOSPHOHYDROLASE MESH1"/>
    <property type="match status" value="1"/>
</dbReference>
<dbReference type="Gene3D" id="1.10.3210.10">
    <property type="entry name" value="Hypothetical protein af1432"/>
    <property type="match status" value="1"/>
</dbReference>
<evidence type="ECO:0000259" key="1">
    <source>
        <dbReference type="SMART" id="SM00471"/>
    </source>
</evidence>
<dbReference type="SUPFAM" id="SSF109604">
    <property type="entry name" value="HD-domain/PDEase-like"/>
    <property type="match status" value="1"/>
</dbReference>
<evidence type="ECO:0000313" key="7">
    <source>
        <dbReference type="EMBL" id="CAB5049720.1"/>
    </source>
</evidence>
<gene>
    <name evidence="2" type="ORF">UFOPK2627_01232</name>
    <name evidence="3" type="ORF">UFOPK2879_01263</name>
    <name evidence="4" type="ORF">UFOPK3078_01304</name>
    <name evidence="5" type="ORF">UFOPK3288_00728</name>
    <name evidence="6" type="ORF">UFOPK3990_00960</name>
    <name evidence="7" type="ORF">UFOPK4245_00828</name>
    <name evidence="8" type="ORF">UFOPK4337_01002</name>
</gene>
<dbReference type="GO" id="GO:0008893">
    <property type="term" value="F:guanosine-3',5'-bis(diphosphate) 3'-diphosphatase activity"/>
    <property type="evidence" value="ECO:0007669"/>
    <property type="project" value="TreeGrafter"/>
</dbReference>
<evidence type="ECO:0000313" key="8">
    <source>
        <dbReference type="EMBL" id="CAB5060675.1"/>
    </source>
</evidence>
<protein>
    <submittedName>
        <fullName evidence="5">Unannotated protein</fullName>
    </submittedName>
</protein>
<dbReference type="Pfam" id="PF13328">
    <property type="entry name" value="HD_4"/>
    <property type="match status" value="1"/>
</dbReference>
<dbReference type="PANTHER" id="PTHR46246:SF1">
    <property type="entry name" value="GUANOSINE-3',5'-BIS(DIPHOSPHATE) 3'-PYROPHOSPHOHYDROLASE MESH1"/>
    <property type="match status" value="1"/>
</dbReference>
<proteinExistence type="predicted"/>
<name>A0A6J7C8P8_9ZZZZ</name>
<sequence>MSTKQTPHVFLSERFFDAMAYATKWHKDQVRKSTNIAYISHPFGVAALVLEAGGDEEQAIAGLLHDVAEDCGGEERLAEIISQFGARVAGIVRGCSDSLVVDQSKKESWIVRKLAHIDHMKSADADTLLVTAADKTHNARAIATDFQEIGDEVWERFDKETNKELILWYYDSMYEVLKEAKVTTKLLRPLHTAIEIMRS</sequence>
<accession>A0A6J7C8P8</accession>
<evidence type="ECO:0000313" key="4">
    <source>
        <dbReference type="EMBL" id="CAB4815169.1"/>
    </source>
</evidence>
<evidence type="ECO:0000313" key="2">
    <source>
        <dbReference type="EMBL" id="CAB4714671.1"/>
    </source>
</evidence>
<dbReference type="EMBL" id="CAEZYA010000056">
    <property type="protein sequence ID" value="CAB4714671.1"/>
    <property type="molecule type" value="Genomic_DNA"/>
</dbReference>
<dbReference type="EMBL" id="CAFBQD010000019">
    <property type="protein sequence ID" value="CAB5049720.1"/>
    <property type="molecule type" value="Genomic_DNA"/>
</dbReference>
<evidence type="ECO:0000313" key="5">
    <source>
        <dbReference type="EMBL" id="CAB4854502.1"/>
    </source>
</evidence>
<dbReference type="EMBL" id="CAEZZN010000068">
    <property type="protein sequence ID" value="CAB4775533.1"/>
    <property type="molecule type" value="Genomic_DNA"/>
</dbReference>
<feature type="domain" description="HD/PDEase" evidence="1">
    <location>
        <begin position="34"/>
        <end position="148"/>
    </location>
</feature>
<dbReference type="InterPro" id="IPR052194">
    <property type="entry name" value="MESH1"/>
</dbReference>
<dbReference type="SMART" id="SM00471">
    <property type="entry name" value="HDc"/>
    <property type="match status" value="1"/>
</dbReference>
<dbReference type="EMBL" id="CAFBOQ010000028">
    <property type="protein sequence ID" value="CAB4989083.1"/>
    <property type="molecule type" value="Genomic_DNA"/>
</dbReference>
<dbReference type="EMBL" id="CAFAAU010000057">
    <property type="protein sequence ID" value="CAB4815169.1"/>
    <property type="molecule type" value="Genomic_DNA"/>
</dbReference>
<dbReference type="EMBL" id="CAFBQM010000050">
    <property type="protein sequence ID" value="CAB5060675.1"/>
    <property type="molecule type" value="Genomic_DNA"/>
</dbReference>